<proteinExistence type="predicted"/>
<dbReference type="GO" id="GO:0043565">
    <property type="term" value="F:sequence-specific DNA binding"/>
    <property type="evidence" value="ECO:0007669"/>
    <property type="project" value="InterPro"/>
</dbReference>
<evidence type="ECO:0000313" key="5">
    <source>
        <dbReference type="EMBL" id="RIX59497.1"/>
    </source>
</evidence>
<dbReference type="Gene3D" id="2.60.120.10">
    <property type="entry name" value="Jelly Rolls"/>
    <property type="match status" value="1"/>
</dbReference>
<dbReference type="PANTHER" id="PTHR43280:SF28">
    <property type="entry name" value="HTH-TYPE TRANSCRIPTIONAL ACTIVATOR RHAS"/>
    <property type="match status" value="1"/>
</dbReference>
<evidence type="ECO:0000256" key="2">
    <source>
        <dbReference type="ARBA" id="ARBA00023125"/>
    </source>
</evidence>
<dbReference type="OrthoDB" id="9809338at2"/>
<evidence type="ECO:0000256" key="3">
    <source>
        <dbReference type="ARBA" id="ARBA00023163"/>
    </source>
</evidence>
<comment type="caution">
    <text evidence="5">The sequence shown here is derived from an EMBL/GenBank/DDBJ whole genome shotgun (WGS) entry which is preliminary data.</text>
</comment>
<dbReference type="AlphaFoldDB" id="A0A3A1VG07"/>
<dbReference type="SUPFAM" id="SSF46689">
    <property type="entry name" value="Homeodomain-like"/>
    <property type="match status" value="2"/>
</dbReference>
<dbReference type="InterPro" id="IPR003313">
    <property type="entry name" value="AraC-bd"/>
</dbReference>
<keyword evidence="2" id="KW-0238">DNA-binding</keyword>
<dbReference type="Pfam" id="PF12833">
    <property type="entry name" value="HTH_18"/>
    <property type="match status" value="1"/>
</dbReference>
<dbReference type="Proteomes" id="UP000266482">
    <property type="component" value="Unassembled WGS sequence"/>
</dbReference>
<dbReference type="PROSITE" id="PS01124">
    <property type="entry name" value="HTH_ARAC_FAMILY_2"/>
    <property type="match status" value="1"/>
</dbReference>
<evidence type="ECO:0000259" key="4">
    <source>
        <dbReference type="PROSITE" id="PS01124"/>
    </source>
</evidence>
<dbReference type="Gene3D" id="1.10.10.60">
    <property type="entry name" value="Homeodomain-like"/>
    <property type="match status" value="2"/>
</dbReference>
<dbReference type="PANTHER" id="PTHR43280">
    <property type="entry name" value="ARAC-FAMILY TRANSCRIPTIONAL REGULATOR"/>
    <property type="match status" value="1"/>
</dbReference>
<dbReference type="EMBL" id="QXQA01000002">
    <property type="protein sequence ID" value="RIX59497.1"/>
    <property type="molecule type" value="Genomic_DNA"/>
</dbReference>
<keyword evidence="6" id="KW-1185">Reference proteome</keyword>
<protein>
    <submittedName>
        <fullName evidence="5">AraC family transcriptional regulator</fullName>
    </submittedName>
</protein>
<dbReference type="InterPro" id="IPR009057">
    <property type="entry name" value="Homeodomain-like_sf"/>
</dbReference>
<evidence type="ECO:0000313" key="6">
    <source>
        <dbReference type="Proteomes" id="UP000266482"/>
    </source>
</evidence>
<dbReference type="Pfam" id="PF02311">
    <property type="entry name" value="AraC_binding"/>
    <property type="match status" value="1"/>
</dbReference>
<keyword evidence="1" id="KW-0805">Transcription regulation</keyword>
<feature type="domain" description="HTH araC/xylS-type" evidence="4">
    <location>
        <begin position="192"/>
        <end position="290"/>
    </location>
</feature>
<dbReference type="SMART" id="SM00342">
    <property type="entry name" value="HTH_ARAC"/>
    <property type="match status" value="1"/>
</dbReference>
<dbReference type="SUPFAM" id="SSF51215">
    <property type="entry name" value="Regulatory protein AraC"/>
    <property type="match status" value="1"/>
</dbReference>
<sequence>MGAGRLASRIEHVEPDNRSFFLSFRDEWTDEPFLKFHAHQGLELLFIHEGHGVVEVEGRSYELEGGALFCFQPYQLHRVEIPGRADVRYVRTNLTFDPRYVEPYLAPYPKLQAFLRFLTKGSLPAPKYRFADNRLSGLIESHAEAVKKSGEDQEEARILFLIALLRYLQLTVISPADLSPEGWSVRKTAHIEAIMDWIEGRFRRSFSLDLLAGDLHLSPYYVSHLFKQYTGESITDYVTARRIREACVLLGNSDKSVQQIAQEVGSLSAPYFCKLFKKHKRMTPLDYRSALQHSPKR</sequence>
<evidence type="ECO:0000256" key="1">
    <source>
        <dbReference type="ARBA" id="ARBA00023015"/>
    </source>
</evidence>
<dbReference type="GO" id="GO:0003700">
    <property type="term" value="F:DNA-binding transcription factor activity"/>
    <property type="evidence" value="ECO:0007669"/>
    <property type="project" value="InterPro"/>
</dbReference>
<reference evidence="5 6" key="1">
    <citation type="submission" date="2018-09" db="EMBL/GenBank/DDBJ databases">
        <title>Paenibacillus aracenensis nov. sp. isolated from a cave in southern Spain.</title>
        <authorList>
            <person name="Jurado V."/>
            <person name="Gutierrez-Patricio S."/>
            <person name="Gonzalez-Pimentel J.L."/>
            <person name="Miller A.Z."/>
            <person name="Laiz L."/>
            <person name="Saiz-Jimenez C."/>
        </authorList>
    </citation>
    <scope>NUCLEOTIDE SEQUENCE [LARGE SCALE GENOMIC DNA]</scope>
    <source>
        <strain evidence="5 6">DSM 22867</strain>
    </source>
</reference>
<gene>
    <name evidence="5" type="ORF">D3P08_04965</name>
</gene>
<dbReference type="InterPro" id="IPR037923">
    <property type="entry name" value="HTH-like"/>
</dbReference>
<organism evidence="5 6">
    <name type="scientific">Paenibacillus nanensis</name>
    <dbReference type="NCBI Taxonomy" id="393251"/>
    <lineage>
        <taxon>Bacteria</taxon>
        <taxon>Bacillati</taxon>
        <taxon>Bacillota</taxon>
        <taxon>Bacilli</taxon>
        <taxon>Bacillales</taxon>
        <taxon>Paenibacillaceae</taxon>
        <taxon>Paenibacillus</taxon>
    </lineage>
</organism>
<name>A0A3A1VG07_9BACL</name>
<keyword evidence="3" id="KW-0804">Transcription</keyword>
<dbReference type="InterPro" id="IPR018060">
    <property type="entry name" value="HTH_AraC"/>
</dbReference>
<accession>A0A3A1VG07</accession>
<dbReference type="InterPro" id="IPR014710">
    <property type="entry name" value="RmlC-like_jellyroll"/>
</dbReference>